<comment type="caution">
    <text evidence="1">The sequence shown here is derived from an EMBL/GenBank/DDBJ whole genome shotgun (WGS) entry which is preliminary data.</text>
</comment>
<keyword evidence="2" id="KW-1185">Reference proteome</keyword>
<evidence type="ECO:0008006" key="3">
    <source>
        <dbReference type="Google" id="ProtNLM"/>
    </source>
</evidence>
<dbReference type="RefSeq" id="WP_094944481.1">
    <property type="nucleotide sequence ID" value="NZ_NOKQ01000342.1"/>
</dbReference>
<accession>A0A264VZS3</accession>
<gene>
    <name evidence="1" type="ORF">CF394_14210</name>
</gene>
<dbReference type="OrthoDB" id="9829706at2"/>
<evidence type="ECO:0000313" key="1">
    <source>
        <dbReference type="EMBL" id="OZS76840.1"/>
    </source>
</evidence>
<sequence>MEKIGFFIQNFMEVLMDQAAIVAPDGTILYTNPEWDLYHLNQVETAPLFTGENIFDLKTSTEVEQLSEGLTNLKQRTTDEVKIRIDAAHQLVARRCLLDSDKEGFVLFNREITAYAN</sequence>
<name>A0A264VZS3_9BACL</name>
<proteinExistence type="predicted"/>
<evidence type="ECO:0000313" key="2">
    <source>
        <dbReference type="Proteomes" id="UP000217065"/>
    </source>
</evidence>
<dbReference type="Proteomes" id="UP000217065">
    <property type="component" value="Unassembled WGS sequence"/>
</dbReference>
<protein>
    <recommendedName>
        <fullName evidence="3">PAS domain-containing protein</fullName>
    </recommendedName>
</protein>
<dbReference type="EMBL" id="NOKQ01000342">
    <property type="protein sequence ID" value="OZS76840.1"/>
    <property type="molecule type" value="Genomic_DNA"/>
</dbReference>
<dbReference type="AlphaFoldDB" id="A0A264VZS3"/>
<organism evidence="1 2">
    <name type="scientific">Tetzosporium hominis</name>
    <dbReference type="NCBI Taxonomy" id="2020506"/>
    <lineage>
        <taxon>Bacteria</taxon>
        <taxon>Bacillati</taxon>
        <taxon>Bacillota</taxon>
        <taxon>Bacilli</taxon>
        <taxon>Bacillales</taxon>
        <taxon>Caryophanaceae</taxon>
        <taxon>Tetzosporium</taxon>
    </lineage>
</organism>
<reference evidence="1 2" key="1">
    <citation type="submission" date="2017-07" db="EMBL/GenBank/DDBJ databases">
        <title>Tetzosporium hominis gen.nov. sp.nov.</title>
        <authorList>
            <person name="Tetz G."/>
            <person name="Tetz V."/>
        </authorList>
    </citation>
    <scope>NUCLEOTIDE SEQUENCE [LARGE SCALE GENOMIC DNA]</scope>
    <source>
        <strain evidence="1 2">VT-49</strain>
    </source>
</reference>